<sequence length="57" mass="6558">MMRFTATITALGACNTESRWIGILATTCLNNSNRAPEDKNRFCQPSNFRRMQFNKTE</sequence>
<name>A0A8T1NGM7_CARIL</name>
<protein>
    <submittedName>
        <fullName evidence="1">Uncharacterized protein</fullName>
    </submittedName>
</protein>
<comment type="caution">
    <text evidence="1">The sequence shown here is derived from an EMBL/GenBank/DDBJ whole genome shotgun (WGS) entry which is preliminary data.</text>
</comment>
<dbReference type="AlphaFoldDB" id="A0A8T1NGM7"/>
<accession>A0A8T1NGM7</accession>
<organism evidence="1 2">
    <name type="scientific">Carya illinoinensis</name>
    <name type="common">Pecan</name>
    <dbReference type="NCBI Taxonomy" id="32201"/>
    <lineage>
        <taxon>Eukaryota</taxon>
        <taxon>Viridiplantae</taxon>
        <taxon>Streptophyta</taxon>
        <taxon>Embryophyta</taxon>
        <taxon>Tracheophyta</taxon>
        <taxon>Spermatophyta</taxon>
        <taxon>Magnoliopsida</taxon>
        <taxon>eudicotyledons</taxon>
        <taxon>Gunneridae</taxon>
        <taxon>Pentapetalae</taxon>
        <taxon>rosids</taxon>
        <taxon>fabids</taxon>
        <taxon>Fagales</taxon>
        <taxon>Juglandaceae</taxon>
        <taxon>Carya</taxon>
    </lineage>
</organism>
<evidence type="ECO:0000313" key="2">
    <source>
        <dbReference type="Proteomes" id="UP000811609"/>
    </source>
</evidence>
<gene>
    <name evidence="1" type="ORF">CIPAW_14G090900</name>
</gene>
<dbReference type="Proteomes" id="UP000811609">
    <property type="component" value="Chromosome 14"/>
</dbReference>
<proteinExistence type="predicted"/>
<keyword evidence="2" id="KW-1185">Reference proteome</keyword>
<reference evidence="1" key="1">
    <citation type="submission" date="2020-12" db="EMBL/GenBank/DDBJ databases">
        <title>WGS assembly of Carya illinoinensis cv. Pawnee.</title>
        <authorList>
            <person name="Platts A."/>
            <person name="Shu S."/>
            <person name="Wright S."/>
            <person name="Barry K."/>
            <person name="Edger P."/>
            <person name="Pires J.C."/>
            <person name="Schmutz J."/>
        </authorList>
    </citation>
    <scope>NUCLEOTIDE SEQUENCE</scope>
    <source>
        <tissue evidence="1">Leaf</tissue>
    </source>
</reference>
<evidence type="ECO:0000313" key="1">
    <source>
        <dbReference type="EMBL" id="KAG6629535.1"/>
    </source>
</evidence>
<dbReference type="EMBL" id="CM031822">
    <property type="protein sequence ID" value="KAG6629535.1"/>
    <property type="molecule type" value="Genomic_DNA"/>
</dbReference>